<protein>
    <submittedName>
        <fullName evidence="5">AraC-type DNA-binding protein</fullName>
    </submittedName>
</protein>
<dbReference type="PROSITE" id="PS01124">
    <property type="entry name" value="HTH_ARAC_FAMILY_2"/>
    <property type="match status" value="1"/>
</dbReference>
<evidence type="ECO:0000313" key="6">
    <source>
        <dbReference type="Proteomes" id="UP000198847"/>
    </source>
</evidence>
<dbReference type="Pfam" id="PF02311">
    <property type="entry name" value="AraC_binding"/>
    <property type="match status" value="1"/>
</dbReference>
<dbReference type="RefSeq" id="WP_177173563.1">
    <property type="nucleotide sequence ID" value="NZ_FODY01000012.1"/>
</dbReference>
<gene>
    <name evidence="5" type="ORF">SAMN04490178_112105</name>
</gene>
<dbReference type="CDD" id="cd02208">
    <property type="entry name" value="cupin_RmlC-like"/>
    <property type="match status" value="1"/>
</dbReference>
<dbReference type="InterPro" id="IPR011051">
    <property type="entry name" value="RmlC_Cupin_sf"/>
</dbReference>
<keyword evidence="6" id="KW-1185">Reference proteome</keyword>
<feature type="domain" description="HTH araC/xylS-type" evidence="4">
    <location>
        <begin position="196"/>
        <end position="294"/>
    </location>
</feature>
<dbReference type="Proteomes" id="UP000198847">
    <property type="component" value="Unassembled WGS sequence"/>
</dbReference>
<dbReference type="PANTHER" id="PTHR43280">
    <property type="entry name" value="ARAC-FAMILY TRANSCRIPTIONAL REGULATOR"/>
    <property type="match status" value="1"/>
</dbReference>
<evidence type="ECO:0000256" key="1">
    <source>
        <dbReference type="ARBA" id="ARBA00023015"/>
    </source>
</evidence>
<dbReference type="SUPFAM" id="SSF46689">
    <property type="entry name" value="Homeodomain-like"/>
    <property type="match status" value="2"/>
</dbReference>
<name>A0A1H8VTQ1_9FIRM</name>
<dbReference type="InterPro" id="IPR003313">
    <property type="entry name" value="AraC-bd"/>
</dbReference>
<accession>A0A1H8VTQ1</accession>
<dbReference type="SMART" id="SM00342">
    <property type="entry name" value="HTH_ARAC"/>
    <property type="match status" value="1"/>
</dbReference>
<keyword evidence="1" id="KW-0805">Transcription regulation</keyword>
<dbReference type="Gene3D" id="1.10.10.60">
    <property type="entry name" value="Homeodomain-like"/>
    <property type="match status" value="2"/>
</dbReference>
<dbReference type="InterPro" id="IPR014710">
    <property type="entry name" value="RmlC-like_jellyroll"/>
</dbReference>
<dbReference type="Pfam" id="PF12833">
    <property type="entry name" value="HTH_18"/>
    <property type="match status" value="1"/>
</dbReference>
<sequence>MKKKLKIGENLFEETPHGNYGFPLETSYDSLSMFEHGFLDCHWHPEFEFSVILDGMMEYQVNDTVYTAKKGCGIFANSNSLHTARAYKGQDCSYFAVIFHPVLIFGHETSAIKNIYVDPIAQSPQFSSLYLNPENDRQKQIINFLWDISNLHQERPTCYELQIKSKLCELWAALYQEIQLMQGKSPSSSKGVPRLKEALNYIHSNYRENLTLEDIAAACNISKSEVCRFFKRMMRQTCFEYLLRYRIQKSIPLLLGNVQNITEISEAVGFSNSSYYAEIFRRYMLCSPTEYRKKSMYQ</sequence>
<dbReference type="PANTHER" id="PTHR43280:SF28">
    <property type="entry name" value="HTH-TYPE TRANSCRIPTIONAL ACTIVATOR RHAS"/>
    <property type="match status" value="1"/>
</dbReference>
<dbReference type="AlphaFoldDB" id="A0A1H8VTQ1"/>
<dbReference type="GO" id="GO:0003700">
    <property type="term" value="F:DNA-binding transcription factor activity"/>
    <property type="evidence" value="ECO:0007669"/>
    <property type="project" value="InterPro"/>
</dbReference>
<evidence type="ECO:0000259" key="4">
    <source>
        <dbReference type="PROSITE" id="PS01124"/>
    </source>
</evidence>
<dbReference type="SUPFAM" id="SSF51182">
    <property type="entry name" value="RmlC-like cupins"/>
    <property type="match status" value="1"/>
</dbReference>
<evidence type="ECO:0000313" key="5">
    <source>
        <dbReference type="EMBL" id="SEP18607.1"/>
    </source>
</evidence>
<organism evidence="5 6">
    <name type="scientific">Propionispora vibrioides</name>
    <dbReference type="NCBI Taxonomy" id="112903"/>
    <lineage>
        <taxon>Bacteria</taxon>
        <taxon>Bacillati</taxon>
        <taxon>Bacillota</taxon>
        <taxon>Negativicutes</taxon>
        <taxon>Selenomonadales</taxon>
        <taxon>Sporomusaceae</taxon>
        <taxon>Propionispora</taxon>
    </lineage>
</organism>
<dbReference type="GO" id="GO:0043565">
    <property type="term" value="F:sequence-specific DNA binding"/>
    <property type="evidence" value="ECO:0007669"/>
    <property type="project" value="InterPro"/>
</dbReference>
<keyword evidence="2 5" id="KW-0238">DNA-binding</keyword>
<keyword evidence="3" id="KW-0804">Transcription</keyword>
<dbReference type="EMBL" id="FODY01000012">
    <property type="protein sequence ID" value="SEP18607.1"/>
    <property type="molecule type" value="Genomic_DNA"/>
</dbReference>
<dbReference type="InterPro" id="IPR009057">
    <property type="entry name" value="Homeodomain-like_sf"/>
</dbReference>
<dbReference type="InterPro" id="IPR018060">
    <property type="entry name" value="HTH_AraC"/>
</dbReference>
<evidence type="ECO:0000256" key="3">
    <source>
        <dbReference type="ARBA" id="ARBA00023163"/>
    </source>
</evidence>
<reference evidence="5 6" key="1">
    <citation type="submission" date="2016-10" db="EMBL/GenBank/DDBJ databases">
        <authorList>
            <person name="de Groot N.N."/>
        </authorList>
    </citation>
    <scope>NUCLEOTIDE SEQUENCE [LARGE SCALE GENOMIC DNA]</scope>
    <source>
        <strain evidence="5 6">DSM 13305</strain>
    </source>
</reference>
<dbReference type="Gene3D" id="2.60.120.10">
    <property type="entry name" value="Jelly Rolls"/>
    <property type="match status" value="1"/>
</dbReference>
<dbReference type="STRING" id="112903.SAMN04490178_112105"/>
<proteinExistence type="predicted"/>
<evidence type="ECO:0000256" key="2">
    <source>
        <dbReference type="ARBA" id="ARBA00023125"/>
    </source>
</evidence>